<organism evidence="3">
    <name type="scientific">Escherichia coli</name>
    <dbReference type="NCBI Taxonomy" id="562"/>
    <lineage>
        <taxon>Bacteria</taxon>
        <taxon>Pseudomonadati</taxon>
        <taxon>Pseudomonadota</taxon>
        <taxon>Gammaproteobacteria</taxon>
        <taxon>Enterobacterales</taxon>
        <taxon>Enterobacteriaceae</taxon>
        <taxon>Escherichia</taxon>
    </lineage>
</organism>
<geneLocation type="plasmid" evidence="3">
    <name>pUZ8002</name>
</geneLocation>
<dbReference type="EMBL" id="MN602278">
    <property type="protein sequence ID" value="QIQ10371.1"/>
    <property type="molecule type" value="Genomic_DNA"/>
</dbReference>
<dbReference type="PIRSF" id="PIRSF026508">
    <property type="entry name" value="TelA"/>
    <property type="match status" value="1"/>
</dbReference>
<dbReference type="Pfam" id="PF05816">
    <property type="entry name" value="TelA"/>
    <property type="match status" value="1"/>
</dbReference>
<dbReference type="RefSeq" id="WP_189930034.1">
    <property type="nucleotide sequence ID" value="NZ_MN602278.1"/>
</dbReference>
<evidence type="ECO:0000256" key="1">
    <source>
        <dbReference type="ARBA" id="ARBA00005541"/>
    </source>
</evidence>
<dbReference type="InterPro" id="IPR008863">
    <property type="entry name" value="Toxic_anion-R_TelA"/>
</dbReference>
<name>A0A6G9HI36_ECOLX</name>
<proteinExistence type="inferred from homology"/>
<evidence type="ECO:0000256" key="2">
    <source>
        <dbReference type="PIRNR" id="PIRNR026508"/>
    </source>
</evidence>
<evidence type="ECO:0000313" key="3">
    <source>
        <dbReference type="EMBL" id="QIQ10371.1"/>
    </source>
</evidence>
<reference evidence="3" key="1">
    <citation type="submission" date="2019-10" db="EMBL/GenBank/DDBJ databases">
        <title>Complete sequence of plasmid pUZ8002, used for conjugal plasmid transfer.</title>
        <authorList>
            <person name="Ruckert C."/>
            <person name="Thieme E."/>
            <person name="Busche T."/>
            <person name="Kalinowski J."/>
            <person name="Persicke M."/>
        </authorList>
    </citation>
    <scope>NUCLEOTIDE SEQUENCE</scope>
    <source>
        <plasmid evidence="3">pUZ8002</plasmid>
    </source>
</reference>
<dbReference type="AlphaFoldDB" id="A0A6G9HI36"/>
<protein>
    <submittedName>
        <fullName evidence="3">TelA-like protein</fullName>
    </submittedName>
</protein>
<comment type="similarity">
    <text evidence="1 2">Belongs to the TelA family.</text>
</comment>
<keyword evidence="3" id="KW-0614">Plasmid</keyword>
<sequence length="378" mass="42214">MNALKTTHDAKAPIVAFDMTPATLRELGLQESDVPEVHAVAQRIEVGSPQTVAEFGRDVAEHTSRYADSLLDQVRNSDLDEAGEKLTQVVAKARSLNVGPLSDNRSRLPLIGPLIDRFRVRSTGFMARFDTTREQIEHLVSEVQTTQQGIAQRNASLDEMFEAVREEHRLLGVHIAAGKVRLAELREQAEGLRGNVGNDPGRVQELADLDAMVANLDKRIGDLIALQHSAMQSLPTIRMIQANNQMLVDKFHTIREITVPAWKRQFMLALSLNEQKNAVELATAIDDTTNDLMKRNAALLHRTSVETAKENQRLVIDVDTLKQVQTTLIKTVEDVIRIQQEGVQKRKDAEKQIAAMRGDLQAKLTRQPVRELAQQESV</sequence>
<accession>A0A6G9HI36</accession>
<dbReference type="PANTHER" id="PTHR38432">
    <property type="entry name" value="TELA-LIKE PROTEIN SAOUHSC_01408"/>
    <property type="match status" value="1"/>
</dbReference>
<dbReference type="PANTHER" id="PTHR38432:SF1">
    <property type="entry name" value="TELA-LIKE PROTEIN SAOUHSC_01408"/>
    <property type="match status" value="1"/>
</dbReference>